<evidence type="ECO:0000259" key="2">
    <source>
        <dbReference type="PROSITE" id="PS51263"/>
    </source>
</evidence>
<gene>
    <name evidence="3" type="ORF">H4R34_004498</name>
</gene>
<dbReference type="PANTHER" id="PTHR11249:SF2">
    <property type="entry name" value="GLIA MATURATION FACTOR"/>
    <property type="match status" value="1"/>
</dbReference>
<dbReference type="InterPro" id="IPR011171">
    <property type="entry name" value="GMF"/>
</dbReference>
<dbReference type="PANTHER" id="PTHR11249">
    <property type="entry name" value="GLIAL FACTOR NATURATION FACTOR"/>
    <property type="match status" value="1"/>
</dbReference>
<dbReference type="SUPFAM" id="SSF55753">
    <property type="entry name" value="Actin depolymerizing proteins"/>
    <property type="match status" value="1"/>
</dbReference>
<comment type="similarity">
    <text evidence="1">Belongs to the actin-binding proteins ADF family. GMF subfamily.</text>
</comment>
<dbReference type="PROSITE" id="PS51263">
    <property type="entry name" value="ADF_H"/>
    <property type="match status" value="1"/>
</dbReference>
<dbReference type="GO" id="GO:0034316">
    <property type="term" value="P:negative regulation of Arp2/3 complex-mediated actin nucleation"/>
    <property type="evidence" value="ECO:0007669"/>
    <property type="project" value="TreeGrafter"/>
</dbReference>
<evidence type="ECO:0000313" key="4">
    <source>
        <dbReference type="Proteomes" id="UP001151582"/>
    </source>
</evidence>
<dbReference type="GO" id="GO:0030864">
    <property type="term" value="C:cortical actin cytoskeleton"/>
    <property type="evidence" value="ECO:0007669"/>
    <property type="project" value="TreeGrafter"/>
</dbReference>
<dbReference type="EMBL" id="JANBQB010000579">
    <property type="protein sequence ID" value="KAJ1975013.1"/>
    <property type="molecule type" value="Genomic_DNA"/>
</dbReference>
<dbReference type="GO" id="GO:0071846">
    <property type="term" value="P:actin filament debranching"/>
    <property type="evidence" value="ECO:0007669"/>
    <property type="project" value="InterPro"/>
</dbReference>
<dbReference type="Proteomes" id="UP001151582">
    <property type="component" value="Unassembled WGS sequence"/>
</dbReference>
<proteinExistence type="inferred from homology"/>
<feature type="domain" description="ADF-H" evidence="2">
    <location>
        <begin position="1"/>
        <end position="55"/>
    </location>
</feature>
<dbReference type="GO" id="GO:0071933">
    <property type="term" value="F:Arp2/3 complex binding"/>
    <property type="evidence" value="ECO:0007669"/>
    <property type="project" value="InterPro"/>
</dbReference>
<dbReference type="GO" id="GO:0003779">
    <property type="term" value="F:actin binding"/>
    <property type="evidence" value="ECO:0007669"/>
    <property type="project" value="InterPro"/>
</dbReference>
<comment type="caution">
    <text evidence="3">The sequence shown here is derived from an EMBL/GenBank/DDBJ whole genome shotgun (WGS) entry which is preliminary data.</text>
</comment>
<dbReference type="Gene3D" id="3.40.20.10">
    <property type="entry name" value="Severin"/>
    <property type="match status" value="1"/>
</dbReference>
<dbReference type="AlphaFoldDB" id="A0A9W8AYT5"/>
<dbReference type="OrthoDB" id="3919494at2759"/>
<dbReference type="InterPro" id="IPR002108">
    <property type="entry name" value="ADF-H"/>
</dbReference>
<sequence length="55" mass="6362">MALDKFRFTKQKASVAAFVVKIDRKQLSVVEDEVFDDISLEDFVEELPDDAPRYP</sequence>
<protein>
    <recommendedName>
        <fullName evidence="2">ADF-H domain-containing protein</fullName>
    </recommendedName>
</protein>
<keyword evidence="4" id="KW-1185">Reference proteome</keyword>
<name>A0A9W8AYT5_9FUNG</name>
<evidence type="ECO:0000256" key="1">
    <source>
        <dbReference type="ARBA" id="ARBA00010055"/>
    </source>
</evidence>
<dbReference type="Pfam" id="PF00241">
    <property type="entry name" value="Cofilin_ADF"/>
    <property type="match status" value="1"/>
</dbReference>
<organism evidence="3 4">
    <name type="scientific">Dimargaris verticillata</name>
    <dbReference type="NCBI Taxonomy" id="2761393"/>
    <lineage>
        <taxon>Eukaryota</taxon>
        <taxon>Fungi</taxon>
        <taxon>Fungi incertae sedis</taxon>
        <taxon>Zoopagomycota</taxon>
        <taxon>Kickxellomycotina</taxon>
        <taxon>Dimargaritomycetes</taxon>
        <taxon>Dimargaritales</taxon>
        <taxon>Dimargaritaceae</taxon>
        <taxon>Dimargaris</taxon>
    </lineage>
</organism>
<accession>A0A9W8AYT5</accession>
<reference evidence="3" key="1">
    <citation type="submission" date="2022-07" db="EMBL/GenBank/DDBJ databases">
        <title>Phylogenomic reconstructions and comparative analyses of Kickxellomycotina fungi.</title>
        <authorList>
            <person name="Reynolds N.K."/>
            <person name="Stajich J.E."/>
            <person name="Barry K."/>
            <person name="Grigoriev I.V."/>
            <person name="Crous P."/>
            <person name="Smith M.E."/>
        </authorList>
    </citation>
    <scope>NUCLEOTIDE SEQUENCE</scope>
    <source>
        <strain evidence="3">RSA 567</strain>
    </source>
</reference>
<dbReference type="InterPro" id="IPR029006">
    <property type="entry name" value="ADF-H/Gelsolin-like_dom_sf"/>
</dbReference>
<evidence type="ECO:0000313" key="3">
    <source>
        <dbReference type="EMBL" id="KAJ1975013.1"/>
    </source>
</evidence>